<feature type="transmembrane region" description="Helical" evidence="1">
    <location>
        <begin position="38"/>
        <end position="71"/>
    </location>
</feature>
<proteinExistence type="predicted"/>
<dbReference type="AlphaFoldDB" id="A0A2N6LCI4"/>
<evidence type="ECO:0008006" key="4">
    <source>
        <dbReference type="Google" id="ProtNLM"/>
    </source>
</evidence>
<keyword evidence="1" id="KW-1133">Transmembrane helix</keyword>
<dbReference type="Proteomes" id="UP000235081">
    <property type="component" value="Unassembled WGS sequence"/>
</dbReference>
<dbReference type="RefSeq" id="WP_102182334.1">
    <property type="nucleotide sequence ID" value="NZ_NMQE01000496.1"/>
</dbReference>
<feature type="transmembrane region" description="Helical" evidence="1">
    <location>
        <begin position="117"/>
        <end position="136"/>
    </location>
</feature>
<reference evidence="2 3" key="1">
    <citation type="submission" date="2017-07" db="EMBL/GenBank/DDBJ databases">
        <title>Genomes of Fischerella (Mastigocladus) sp. strains.</title>
        <authorList>
            <person name="Miller S.R."/>
        </authorList>
    </citation>
    <scope>NUCLEOTIDE SEQUENCE [LARGE SCALE GENOMIC DNA]</scope>
    <source>
        <strain evidence="2 3">CCMEE 5318</strain>
    </source>
</reference>
<feature type="transmembrane region" description="Helical" evidence="1">
    <location>
        <begin position="91"/>
        <end position="111"/>
    </location>
</feature>
<evidence type="ECO:0000313" key="2">
    <source>
        <dbReference type="EMBL" id="PMB20625.1"/>
    </source>
</evidence>
<accession>A0A2N6LCI4</accession>
<dbReference type="EMBL" id="NMQE01000496">
    <property type="protein sequence ID" value="PMB20625.1"/>
    <property type="molecule type" value="Genomic_DNA"/>
</dbReference>
<feature type="transmembrane region" description="Helical" evidence="1">
    <location>
        <begin position="143"/>
        <end position="162"/>
    </location>
</feature>
<feature type="transmembrane region" description="Helical" evidence="1">
    <location>
        <begin position="199"/>
        <end position="219"/>
    </location>
</feature>
<evidence type="ECO:0000256" key="1">
    <source>
        <dbReference type="SAM" id="Phobius"/>
    </source>
</evidence>
<dbReference type="InterPro" id="IPR025576">
    <property type="entry name" value="YwiC"/>
</dbReference>
<comment type="caution">
    <text evidence="2">The sequence shown here is derived from an EMBL/GenBank/DDBJ whole genome shotgun (WGS) entry which is preliminary data.</text>
</comment>
<keyword evidence="1" id="KW-0812">Transmembrane</keyword>
<evidence type="ECO:0000313" key="3">
    <source>
        <dbReference type="Proteomes" id="UP000235081"/>
    </source>
</evidence>
<gene>
    <name evidence="2" type="ORF">CEN46_16140</name>
</gene>
<organism evidence="2 3">
    <name type="scientific">Fischerella thermalis CCMEE 5318</name>
    <dbReference type="NCBI Taxonomy" id="2019666"/>
    <lineage>
        <taxon>Bacteria</taxon>
        <taxon>Bacillati</taxon>
        <taxon>Cyanobacteriota</taxon>
        <taxon>Cyanophyceae</taxon>
        <taxon>Nostocales</taxon>
        <taxon>Hapalosiphonaceae</taxon>
        <taxon>Fischerella</taxon>
    </lineage>
</organism>
<name>A0A2N6LCI4_9CYAN</name>
<protein>
    <recommendedName>
        <fullName evidence="4">YwiC-like family protein</fullName>
    </recommendedName>
</protein>
<sequence length="286" mass="31009">MTATPNSATPSPPPHKQVEAISHKIPWYRPTFSPEHGVYVILIVSFLTGAAAAQGWTLATTLAFICVFAGFQAEHPLMLQIKQRHSWKPRLLVWGSLYAGVALGIGADLALQTPMLLWLYVGAIAAFLMDGVAVFYRKQKSIWNEFLTFAAVCLAAPFAAIATTGTATISLFGLWLLNTLFFSSAIFTVKLRKPKPPSLAIGLAYHGVAALIVAALWFVGWLPSLAAIAFGVVLLKFGFILWRREWYQTTVIKHVAVLETLAAVLFLGLNAIALLPAYASAAVQSL</sequence>
<feature type="transmembrane region" description="Helical" evidence="1">
    <location>
        <begin position="255"/>
        <end position="279"/>
    </location>
</feature>
<feature type="transmembrane region" description="Helical" evidence="1">
    <location>
        <begin position="225"/>
        <end position="243"/>
    </location>
</feature>
<keyword evidence="1" id="KW-0472">Membrane</keyword>
<dbReference type="Pfam" id="PF14256">
    <property type="entry name" value="YwiC"/>
    <property type="match status" value="1"/>
</dbReference>
<feature type="transmembrane region" description="Helical" evidence="1">
    <location>
        <begin position="168"/>
        <end position="187"/>
    </location>
</feature>